<dbReference type="Proteomes" id="UP000886998">
    <property type="component" value="Unassembled WGS sequence"/>
</dbReference>
<reference evidence="2" key="1">
    <citation type="submission" date="2020-08" db="EMBL/GenBank/DDBJ databases">
        <title>Multicomponent nature underlies the extraordinary mechanical properties of spider dragline silk.</title>
        <authorList>
            <person name="Kono N."/>
            <person name="Nakamura H."/>
            <person name="Mori M."/>
            <person name="Yoshida Y."/>
            <person name="Ohtoshi R."/>
            <person name="Malay A.D."/>
            <person name="Moran D.A.P."/>
            <person name="Tomita M."/>
            <person name="Numata K."/>
            <person name="Arakawa K."/>
        </authorList>
    </citation>
    <scope>NUCLEOTIDE SEQUENCE</scope>
</reference>
<evidence type="ECO:0000313" key="4">
    <source>
        <dbReference type="Proteomes" id="UP000886998"/>
    </source>
</evidence>
<evidence type="ECO:0000313" key="2">
    <source>
        <dbReference type="EMBL" id="GFY48830.1"/>
    </source>
</evidence>
<dbReference type="EMBL" id="BMAV01015153">
    <property type="protein sequence ID" value="GFY64228.1"/>
    <property type="molecule type" value="Genomic_DNA"/>
</dbReference>
<comment type="caution">
    <text evidence="2">The sequence shown here is derived from an EMBL/GenBank/DDBJ whole genome shotgun (WGS) entry which is preliminary data.</text>
</comment>
<keyword evidence="4" id="KW-1185">Reference proteome</keyword>
<gene>
    <name evidence="3" type="ORF">TNIN_140601</name>
    <name evidence="2" type="ORF">TNIN_180021</name>
</gene>
<dbReference type="AlphaFoldDB" id="A0A8X6X8D3"/>
<sequence length="252" mass="28422">MAQKDIVTVLKKKRTQLRTSVTKLVKTIEEEIEIEKDNVTYEEVEVKIEFLKDKFHLLSTTDDELIKYFQSEEEDREFNSSQEIIEINELVVQNLMDFLAKELYSREKSERQLSGAWGNSRLVRNYDPGTSYETPLVNPSTAEALINQPRKSERDSPETVCLPDSDVAVTPKVPVDAAIVRIPDENESPVVHAGEAINEQGETIMDSSPSITPNDPVPASPLTFPDDPEPEEGDLGDSTPDKRTTKTRFGRL</sequence>
<proteinExistence type="predicted"/>
<organism evidence="2 4">
    <name type="scientific">Trichonephila inaurata madagascariensis</name>
    <dbReference type="NCBI Taxonomy" id="2747483"/>
    <lineage>
        <taxon>Eukaryota</taxon>
        <taxon>Metazoa</taxon>
        <taxon>Ecdysozoa</taxon>
        <taxon>Arthropoda</taxon>
        <taxon>Chelicerata</taxon>
        <taxon>Arachnida</taxon>
        <taxon>Araneae</taxon>
        <taxon>Araneomorphae</taxon>
        <taxon>Entelegynae</taxon>
        <taxon>Araneoidea</taxon>
        <taxon>Nephilidae</taxon>
        <taxon>Trichonephila</taxon>
        <taxon>Trichonephila inaurata</taxon>
    </lineage>
</organism>
<feature type="region of interest" description="Disordered" evidence="1">
    <location>
        <begin position="204"/>
        <end position="252"/>
    </location>
</feature>
<feature type="compositionally biased region" description="Acidic residues" evidence="1">
    <location>
        <begin position="226"/>
        <end position="235"/>
    </location>
</feature>
<evidence type="ECO:0000256" key="1">
    <source>
        <dbReference type="SAM" id="MobiDB-lite"/>
    </source>
</evidence>
<protein>
    <submittedName>
        <fullName evidence="2">Uncharacterized protein</fullName>
    </submittedName>
</protein>
<evidence type="ECO:0000313" key="3">
    <source>
        <dbReference type="EMBL" id="GFY64228.1"/>
    </source>
</evidence>
<dbReference type="EMBL" id="BMAV01006671">
    <property type="protein sequence ID" value="GFY48830.1"/>
    <property type="molecule type" value="Genomic_DNA"/>
</dbReference>
<name>A0A8X6X8D3_9ARAC</name>
<accession>A0A8X6X8D3</accession>